<keyword evidence="7" id="KW-0807">Transducer</keyword>
<evidence type="ECO:0000313" key="10">
    <source>
        <dbReference type="Proteomes" id="UP000719412"/>
    </source>
</evidence>
<dbReference type="PANTHER" id="PTHR21143:SF104">
    <property type="entry name" value="GUSTATORY RECEPTOR 8A-RELATED"/>
    <property type="match status" value="1"/>
</dbReference>
<feature type="transmembrane region" description="Helical" evidence="8">
    <location>
        <begin position="915"/>
        <end position="931"/>
    </location>
</feature>
<comment type="subcellular location">
    <subcellularLocation>
        <location evidence="1">Cell membrane</location>
        <topology evidence="1">Multi-pass membrane protein</topology>
    </subcellularLocation>
</comment>
<feature type="transmembrane region" description="Helical" evidence="8">
    <location>
        <begin position="1011"/>
        <end position="1036"/>
    </location>
</feature>
<evidence type="ECO:0000256" key="1">
    <source>
        <dbReference type="ARBA" id="ARBA00004651"/>
    </source>
</evidence>
<keyword evidence="3 8" id="KW-0812">Transmembrane</keyword>
<reference evidence="9" key="2">
    <citation type="submission" date="2021-08" db="EMBL/GenBank/DDBJ databases">
        <authorList>
            <person name="Eriksson T."/>
        </authorList>
    </citation>
    <scope>NUCLEOTIDE SEQUENCE</scope>
    <source>
        <strain evidence="9">Stoneville</strain>
        <tissue evidence="9">Whole head</tissue>
    </source>
</reference>
<feature type="transmembrane region" description="Helical" evidence="8">
    <location>
        <begin position="77"/>
        <end position="95"/>
    </location>
</feature>
<feature type="transmembrane region" description="Helical" evidence="8">
    <location>
        <begin position="667"/>
        <end position="690"/>
    </location>
</feature>
<dbReference type="EMBL" id="JABDTM020025980">
    <property type="protein sequence ID" value="KAH0812519.1"/>
    <property type="molecule type" value="Genomic_DNA"/>
</dbReference>
<proteinExistence type="predicted"/>
<name>A0A8J6HD05_TENMO</name>
<dbReference type="GO" id="GO:0007165">
    <property type="term" value="P:signal transduction"/>
    <property type="evidence" value="ECO:0007669"/>
    <property type="project" value="UniProtKB-KW"/>
</dbReference>
<dbReference type="GO" id="GO:0005886">
    <property type="term" value="C:plasma membrane"/>
    <property type="evidence" value="ECO:0007669"/>
    <property type="project" value="UniProtKB-SubCell"/>
</dbReference>
<feature type="transmembrane region" description="Helical" evidence="8">
    <location>
        <begin position="943"/>
        <end position="966"/>
    </location>
</feature>
<feature type="transmembrane region" description="Helical" evidence="8">
    <location>
        <begin position="52"/>
        <end position="71"/>
    </location>
</feature>
<evidence type="ECO:0000256" key="2">
    <source>
        <dbReference type="ARBA" id="ARBA00022475"/>
    </source>
</evidence>
<feature type="transmembrane region" description="Helical" evidence="8">
    <location>
        <begin position="702"/>
        <end position="724"/>
    </location>
</feature>
<accession>A0A8J6HD05</accession>
<sequence>MLATTSSTISMVISTTVFYSRSTQLKSLLAELEQLQIHPTLIFMSPPKHDNWLRKFLIFSLIINMMFFPFMEEPIYMSIYYSLPGIINFFDHLFLSHILDHISHKFDSINRDVKHRINLVGFLKVFADQDELNMNIKRVQSLTHLRYDLVDLTVRIYRHFEMTTVAAMVSWFGYVNDTIYYIIYVVTNDINRNNLIFYGNNVVFLMFSFCWLVFILRMFTRTQDKVEVKSGGQIDQVVVKMGEFLNSFDVRSYVFIDFNLILQMAVNGVEFVTDMVQNVGKKDVIENKKVQSDEKQQVEKQRLYAPTANIFTKTMSAFASAPVFFIYLYKLTGIVQFSTNNTPFSKFLARLWCLPLYAYFIYVTVAYSMISRNILGIFKYVDKMAGYTSGLTMLVSIFMFYRRSDELKSLLTKLDSIEIYLVGNNGRYSRRDNWVRVGLIGTIVIYILTFPFVHMNYNSSFYYFIPPIVASLNHLFLKDILNCIWDKFELINQHFQRQINSVDLFVIFPLTKAEKVRTLKEDEITFNIQRIQELSHAHYNLVLLTTRITALFDITTIMSMMMWFGCVIDTIYYIMYVTNNDIEDDVVVVYAANMIYLMFCFYWLFFMVGMFSTTQKKANKTATYVHDIWNKYALKNEVDRRVRHLQLISVRLLNTRLQITAKDFFNLDWTFCHMVLNLLIISKIFALLPIRRRKNSEKFTPCVYSLIYNVVLAITSFFGFLYLTENNNYDDENTISEASGWLDLYMGTIIQTTGILLNCLNAKKIVVFFNKIDRIDRQFDLLSKHVDYQELYNFVNLAIGVVLVELCIIFVPEYFLIVENETVLYLLCSYCPILTTGIVKVQFAVFVFLIFQRFCYAEVVLEETERLLGGTTLSTFLTKTAKNHVTATVDVVHEIQNELYNLCDLTNRLYGCQNFLMVLSTFSVCITQFYFCYSEGLQLQSGFALAYFSMQWAVLQLLEVFSLTYLCESVHLKMDGTKHIINRLLFKSKDQKLNVVLKTFSMHEMHRDVRFSCGLFSFDFGMIQMLCGMISSYLIIMIQLDIARSETGVNQITDT</sequence>
<feature type="transmembrane region" description="Helical" evidence="8">
    <location>
        <begin position="550"/>
        <end position="575"/>
    </location>
</feature>
<reference evidence="9" key="1">
    <citation type="journal article" date="2020" name="J Insects Food Feed">
        <title>The yellow mealworm (Tenebrio molitor) genome: a resource for the emerging insects as food and feed industry.</title>
        <authorList>
            <person name="Eriksson T."/>
            <person name="Andere A."/>
            <person name="Kelstrup H."/>
            <person name="Emery V."/>
            <person name="Picard C."/>
        </authorList>
    </citation>
    <scope>NUCLEOTIDE SEQUENCE</scope>
    <source>
        <strain evidence="9">Stoneville</strain>
        <tissue evidence="9">Whole head</tissue>
    </source>
</reference>
<keyword evidence="4 8" id="KW-1133">Transmembrane helix</keyword>
<feature type="transmembrane region" description="Helical" evidence="8">
    <location>
        <begin position="349"/>
        <end position="368"/>
    </location>
</feature>
<feature type="transmembrane region" description="Helical" evidence="8">
    <location>
        <begin position="823"/>
        <end position="851"/>
    </location>
</feature>
<protein>
    <recommendedName>
        <fullName evidence="11">Gustatory receptor</fullName>
    </recommendedName>
</protein>
<feature type="transmembrane region" description="Helical" evidence="8">
    <location>
        <begin position="791"/>
        <end position="811"/>
    </location>
</feature>
<dbReference type="PANTHER" id="PTHR21143">
    <property type="entry name" value="INVERTEBRATE GUSTATORY RECEPTOR"/>
    <property type="match status" value="1"/>
</dbReference>
<feature type="transmembrane region" description="Helical" evidence="8">
    <location>
        <begin position="195"/>
        <end position="216"/>
    </location>
</feature>
<feature type="transmembrane region" description="Helical" evidence="8">
    <location>
        <begin position="744"/>
        <end position="770"/>
    </location>
</feature>
<evidence type="ECO:0000256" key="5">
    <source>
        <dbReference type="ARBA" id="ARBA00023136"/>
    </source>
</evidence>
<dbReference type="Pfam" id="PF08395">
    <property type="entry name" value="7tm_7"/>
    <property type="match status" value="2"/>
</dbReference>
<evidence type="ECO:0000256" key="3">
    <source>
        <dbReference type="ARBA" id="ARBA00022692"/>
    </source>
</evidence>
<feature type="transmembrane region" description="Helical" evidence="8">
    <location>
        <begin position="587"/>
        <end position="611"/>
    </location>
</feature>
<dbReference type="GO" id="GO:0030424">
    <property type="term" value="C:axon"/>
    <property type="evidence" value="ECO:0007669"/>
    <property type="project" value="TreeGrafter"/>
</dbReference>
<feature type="transmembrane region" description="Helical" evidence="8">
    <location>
        <begin position="310"/>
        <end position="329"/>
    </location>
</feature>
<evidence type="ECO:0000256" key="7">
    <source>
        <dbReference type="ARBA" id="ARBA00023224"/>
    </source>
</evidence>
<dbReference type="GO" id="GO:0030425">
    <property type="term" value="C:dendrite"/>
    <property type="evidence" value="ECO:0007669"/>
    <property type="project" value="TreeGrafter"/>
</dbReference>
<evidence type="ECO:0008006" key="11">
    <source>
        <dbReference type="Google" id="ProtNLM"/>
    </source>
</evidence>
<evidence type="ECO:0000313" key="9">
    <source>
        <dbReference type="EMBL" id="KAH0812519.1"/>
    </source>
</evidence>
<dbReference type="GO" id="GO:0043025">
    <property type="term" value="C:neuronal cell body"/>
    <property type="evidence" value="ECO:0007669"/>
    <property type="project" value="TreeGrafter"/>
</dbReference>
<keyword evidence="6" id="KW-0675">Receptor</keyword>
<feature type="transmembrane region" description="Helical" evidence="8">
    <location>
        <begin position="434"/>
        <end position="453"/>
    </location>
</feature>
<keyword evidence="2" id="KW-1003">Cell membrane</keyword>
<evidence type="ECO:0000256" key="4">
    <source>
        <dbReference type="ARBA" id="ARBA00022989"/>
    </source>
</evidence>
<dbReference type="GO" id="GO:0007635">
    <property type="term" value="P:chemosensory behavior"/>
    <property type="evidence" value="ECO:0007669"/>
    <property type="project" value="TreeGrafter"/>
</dbReference>
<comment type="caution">
    <text evidence="9">The sequence shown here is derived from an EMBL/GenBank/DDBJ whole genome shotgun (WGS) entry which is preliminary data.</text>
</comment>
<organism evidence="9 10">
    <name type="scientific">Tenebrio molitor</name>
    <name type="common">Yellow mealworm beetle</name>
    <dbReference type="NCBI Taxonomy" id="7067"/>
    <lineage>
        <taxon>Eukaryota</taxon>
        <taxon>Metazoa</taxon>
        <taxon>Ecdysozoa</taxon>
        <taxon>Arthropoda</taxon>
        <taxon>Hexapoda</taxon>
        <taxon>Insecta</taxon>
        <taxon>Pterygota</taxon>
        <taxon>Neoptera</taxon>
        <taxon>Endopterygota</taxon>
        <taxon>Coleoptera</taxon>
        <taxon>Polyphaga</taxon>
        <taxon>Cucujiformia</taxon>
        <taxon>Tenebrionidae</taxon>
        <taxon>Tenebrio</taxon>
    </lineage>
</organism>
<dbReference type="GO" id="GO:0050909">
    <property type="term" value="P:sensory perception of taste"/>
    <property type="evidence" value="ECO:0007669"/>
    <property type="project" value="InterPro"/>
</dbReference>
<feature type="transmembrane region" description="Helical" evidence="8">
    <location>
        <begin position="165"/>
        <end position="183"/>
    </location>
</feature>
<gene>
    <name evidence="9" type="ORF">GEV33_010272</name>
</gene>
<dbReference type="AlphaFoldDB" id="A0A8J6HD05"/>
<dbReference type="GO" id="GO:0008049">
    <property type="term" value="P:male courtship behavior"/>
    <property type="evidence" value="ECO:0007669"/>
    <property type="project" value="TreeGrafter"/>
</dbReference>
<evidence type="ECO:0000256" key="6">
    <source>
        <dbReference type="ARBA" id="ARBA00023170"/>
    </source>
</evidence>
<keyword evidence="10" id="KW-1185">Reference proteome</keyword>
<keyword evidence="5 8" id="KW-0472">Membrane</keyword>
<dbReference type="InterPro" id="IPR013604">
    <property type="entry name" value="7TM_chemorcpt"/>
</dbReference>
<evidence type="ECO:0000256" key="8">
    <source>
        <dbReference type="SAM" id="Phobius"/>
    </source>
</evidence>
<dbReference type="Proteomes" id="UP000719412">
    <property type="component" value="Unassembled WGS sequence"/>
</dbReference>